<protein>
    <submittedName>
        <fullName evidence="9">Hyaluronan synthase</fullName>
    </submittedName>
</protein>
<keyword evidence="3" id="KW-1003">Cell membrane</keyword>
<reference evidence="9" key="2">
    <citation type="submission" date="2023-06" db="EMBL/GenBank/DDBJ databases">
        <authorList>
            <consortium name="Lawrence Berkeley National Laboratory"/>
            <person name="Mondo S.J."/>
            <person name="Hensen N."/>
            <person name="Bonometti L."/>
            <person name="Westerberg I."/>
            <person name="Brannstrom I.O."/>
            <person name="Guillou S."/>
            <person name="Cros-Aarteil S."/>
            <person name="Calhoun S."/>
            <person name="Haridas S."/>
            <person name="Kuo A."/>
            <person name="Pangilinan J."/>
            <person name="Riley R."/>
            <person name="Labutti K."/>
            <person name="Andreopoulos B."/>
            <person name="Lipzen A."/>
            <person name="Chen C."/>
            <person name="Yanf M."/>
            <person name="Daum C."/>
            <person name="Ng V."/>
            <person name="Clum A."/>
            <person name="Steindorff A."/>
            <person name="Ohm R."/>
            <person name="Martin F."/>
            <person name="Silar P."/>
            <person name="Natvig D."/>
            <person name="Lalanne C."/>
            <person name="Gautier V."/>
            <person name="Ament-Velasquez S.L."/>
            <person name="Kruys A."/>
            <person name="Hutchinson M.I."/>
            <person name="Powell A.J."/>
            <person name="Barry K."/>
            <person name="Miller A.N."/>
            <person name="Grigoriev I.V."/>
            <person name="Debuchy R."/>
            <person name="Gladieux P."/>
            <person name="Thoren M.H."/>
            <person name="Johannesson H."/>
        </authorList>
    </citation>
    <scope>NUCLEOTIDE SEQUENCE</scope>
    <source>
        <strain evidence="9">PSN324</strain>
    </source>
</reference>
<dbReference type="InterPro" id="IPR029044">
    <property type="entry name" value="Nucleotide-diphossugar_trans"/>
</dbReference>
<organism evidence="9 10">
    <name type="scientific">Cladorrhinum samala</name>
    <dbReference type="NCBI Taxonomy" id="585594"/>
    <lineage>
        <taxon>Eukaryota</taxon>
        <taxon>Fungi</taxon>
        <taxon>Dikarya</taxon>
        <taxon>Ascomycota</taxon>
        <taxon>Pezizomycotina</taxon>
        <taxon>Sordariomycetes</taxon>
        <taxon>Sordariomycetidae</taxon>
        <taxon>Sordariales</taxon>
        <taxon>Podosporaceae</taxon>
        <taxon>Cladorrhinum</taxon>
    </lineage>
</organism>
<comment type="similarity">
    <text evidence="2">Belongs to the NodC/HAS family.</text>
</comment>
<evidence type="ECO:0000259" key="8">
    <source>
        <dbReference type="Pfam" id="PF13632"/>
    </source>
</evidence>
<dbReference type="EMBL" id="MU864945">
    <property type="protein sequence ID" value="KAK4464744.1"/>
    <property type="molecule type" value="Genomic_DNA"/>
</dbReference>
<evidence type="ECO:0000256" key="2">
    <source>
        <dbReference type="ARBA" id="ARBA00006782"/>
    </source>
</evidence>
<comment type="caution">
    <text evidence="9">The sequence shown here is derived from an EMBL/GenBank/DDBJ whole genome shotgun (WGS) entry which is preliminary data.</text>
</comment>
<evidence type="ECO:0000256" key="3">
    <source>
        <dbReference type="ARBA" id="ARBA00022475"/>
    </source>
</evidence>
<dbReference type="GO" id="GO:0005886">
    <property type="term" value="C:plasma membrane"/>
    <property type="evidence" value="ECO:0007669"/>
    <property type="project" value="UniProtKB-SubCell"/>
</dbReference>
<evidence type="ECO:0000256" key="5">
    <source>
        <dbReference type="ARBA" id="ARBA00022679"/>
    </source>
</evidence>
<dbReference type="Proteomes" id="UP001321749">
    <property type="component" value="Unassembled WGS sequence"/>
</dbReference>
<evidence type="ECO:0000256" key="7">
    <source>
        <dbReference type="SAM" id="Phobius"/>
    </source>
</evidence>
<dbReference type="PANTHER" id="PTHR22913">
    <property type="entry name" value="HYALURONAN SYNTHASE"/>
    <property type="match status" value="1"/>
</dbReference>
<feature type="transmembrane region" description="Helical" evidence="7">
    <location>
        <begin position="617"/>
        <end position="639"/>
    </location>
</feature>
<dbReference type="InterPro" id="IPR001173">
    <property type="entry name" value="Glyco_trans_2-like"/>
</dbReference>
<dbReference type="Pfam" id="PF13632">
    <property type="entry name" value="Glyco_trans_2_3"/>
    <property type="match status" value="1"/>
</dbReference>
<evidence type="ECO:0000256" key="6">
    <source>
        <dbReference type="ARBA" id="ARBA00023136"/>
    </source>
</evidence>
<dbReference type="GO" id="GO:0030213">
    <property type="term" value="P:hyaluronan biosynthetic process"/>
    <property type="evidence" value="ECO:0007669"/>
    <property type="project" value="TreeGrafter"/>
</dbReference>
<evidence type="ECO:0000313" key="10">
    <source>
        <dbReference type="Proteomes" id="UP001321749"/>
    </source>
</evidence>
<gene>
    <name evidence="9" type="ORF">QBC42DRAFT_262748</name>
</gene>
<keyword evidence="7" id="KW-1133">Transmembrane helix</keyword>
<name>A0AAV9HXG6_9PEZI</name>
<keyword evidence="10" id="KW-1185">Reference proteome</keyword>
<keyword evidence="4" id="KW-0328">Glycosyltransferase</keyword>
<feature type="transmembrane region" description="Helical" evidence="7">
    <location>
        <begin position="574"/>
        <end position="596"/>
    </location>
</feature>
<dbReference type="GO" id="GO:0050501">
    <property type="term" value="F:hyaluronan synthase activity"/>
    <property type="evidence" value="ECO:0007669"/>
    <property type="project" value="TreeGrafter"/>
</dbReference>
<dbReference type="SUPFAM" id="SSF53448">
    <property type="entry name" value="Nucleotide-diphospho-sugar transferases"/>
    <property type="match status" value="1"/>
</dbReference>
<dbReference type="Gene3D" id="3.90.550.10">
    <property type="entry name" value="Spore Coat Polysaccharide Biosynthesis Protein SpsA, Chain A"/>
    <property type="match status" value="1"/>
</dbReference>
<dbReference type="GO" id="GO:0085029">
    <property type="term" value="P:extracellular matrix assembly"/>
    <property type="evidence" value="ECO:0007669"/>
    <property type="project" value="TreeGrafter"/>
</dbReference>
<dbReference type="AlphaFoldDB" id="A0AAV9HXG6"/>
<evidence type="ECO:0000313" key="9">
    <source>
        <dbReference type="EMBL" id="KAK4464744.1"/>
    </source>
</evidence>
<accession>A0AAV9HXG6</accession>
<evidence type="ECO:0000256" key="4">
    <source>
        <dbReference type="ARBA" id="ARBA00022676"/>
    </source>
</evidence>
<dbReference type="PANTHER" id="PTHR22913:SF12">
    <property type="entry name" value="MANNURONAN SYNTHASE"/>
    <property type="match status" value="1"/>
</dbReference>
<feature type="transmembrane region" description="Helical" evidence="7">
    <location>
        <begin position="651"/>
        <end position="670"/>
    </location>
</feature>
<sequence length="673" mass="75107">MPPWVYGFRRGPSGEDAYGRIVVSPSHDIILARPPSFTTYDSFIPGLCYLHPDVDLHGNLQPAPSMYSPSKEKVDGDIHHRDSPVVDGHPVSPFRQFLHFLGCLLALPIYLVSTVHSKYPVTLDLFITIALTELNRYTVEGRRIALESQTEQKQEETREYNEKEAWDSLHLESQLTGPRLECLAAVVGWREDPALYRRALESYKNARACSFVLAGIDGDEKDDQDMVDVFSQVFPDNSAVIQIPEPLGEVAERIRAKTLALQRQNRQPIDEAVAESVAMESCLNLAKSILAEHKLRIGTPDGIRHLCLKQRHMHKKGIMFTAYVFSLVIADVLGIEFMWSSDSDTIVFPDSLERTINTIASDPKAGGASSGLVVHNARETAITSLASAVYWGELYLTRSTPACVGTSDCQSGPSTAFRLAALPGILVPWYLQVALGKRMIVNEDRHLTTNLLLRGWKVIFASDVLAATDTPTTMARWLKQQVRWARATHIESLLRPKVYLVSHPLLFYGAAKREFGPAIGAGAIAWYFFTSQQLINFSVMDLVYRILISSLYNLLRNTHRLTREDLKWVVPGVFFYYVPLPAIQVWSILTMTADGWGTSMRASGDMERAKREGRRKAWFDMGFFVVWMGIVAGALARFVAGQLSMAAHERFAAMAVCVGVASWAAWKITIAAA</sequence>
<reference evidence="9" key="1">
    <citation type="journal article" date="2023" name="Mol. Phylogenet. Evol.">
        <title>Genome-scale phylogeny and comparative genomics of the fungal order Sordariales.</title>
        <authorList>
            <person name="Hensen N."/>
            <person name="Bonometti L."/>
            <person name="Westerberg I."/>
            <person name="Brannstrom I.O."/>
            <person name="Guillou S."/>
            <person name="Cros-Aarteil S."/>
            <person name="Calhoun S."/>
            <person name="Haridas S."/>
            <person name="Kuo A."/>
            <person name="Mondo S."/>
            <person name="Pangilinan J."/>
            <person name="Riley R."/>
            <person name="LaButti K."/>
            <person name="Andreopoulos B."/>
            <person name="Lipzen A."/>
            <person name="Chen C."/>
            <person name="Yan M."/>
            <person name="Daum C."/>
            <person name="Ng V."/>
            <person name="Clum A."/>
            <person name="Steindorff A."/>
            <person name="Ohm R.A."/>
            <person name="Martin F."/>
            <person name="Silar P."/>
            <person name="Natvig D.O."/>
            <person name="Lalanne C."/>
            <person name="Gautier V."/>
            <person name="Ament-Velasquez S.L."/>
            <person name="Kruys A."/>
            <person name="Hutchinson M.I."/>
            <person name="Powell A.J."/>
            <person name="Barry K."/>
            <person name="Miller A.N."/>
            <person name="Grigoriev I.V."/>
            <person name="Debuchy R."/>
            <person name="Gladieux P."/>
            <person name="Hiltunen Thoren M."/>
            <person name="Johannesson H."/>
        </authorList>
    </citation>
    <scope>NUCLEOTIDE SEQUENCE</scope>
    <source>
        <strain evidence="9">PSN324</strain>
    </source>
</reference>
<comment type="subcellular location">
    <subcellularLocation>
        <location evidence="1">Cell membrane</location>
    </subcellularLocation>
</comment>
<feature type="domain" description="Glycosyltransferase 2-like" evidence="8">
    <location>
        <begin position="342"/>
        <end position="566"/>
    </location>
</feature>
<keyword evidence="7" id="KW-0812">Transmembrane</keyword>
<keyword evidence="6 7" id="KW-0472">Membrane</keyword>
<proteinExistence type="inferred from homology"/>
<feature type="transmembrane region" description="Helical" evidence="7">
    <location>
        <begin position="534"/>
        <end position="554"/>
    </location>
</feature>
<keyword evidence="5" id="KW-0808">Transferase</keyword>
<evidence type="ECO:0000256" key="1">
    <source>
        <dbReference type="ARBA" id="ARBA00004236"/>
    </source>
</evidence>